<protein>
    <submittedName>
        <fullName evidence="1">Uncharacterized protein</fullName>
    </submittedName>
</protein>
<comment type="caution">
    <text evidence="1">The sequence shown here is derived from an EMBL/GenBank/DDBJ whole genome shotgun (WGS) entry which is preliminary data.</text>
</comment>
<evidence type="ECO:0000313" key="2">
    <source>
        <dbReference type="Proteomes" id="UP000540056"/>
    </source>
</evidence>
<organism evidence="1 2">
    <name type="scientific">Aerococcus urinaeequi</name>
    <dbReference type="NCBI Taxonomy" id="51665"/>
    <lineage>
        <taxon>Bacteria</taxon>
        <taxon>Bacillati</taxon>
        <taxon>Bacillota</taxon>
        <taxon>Bacilli</taxon>
        <taxon>Lactobacillales</taxon>
        <taxon>Aerococcaceae</taxon>
        <taxon>Aerococcus</taxon>
    </lineage>
</organism>
<evidence type="ECO:0000313" key="1">
    <source>
        <dbReference type="EMBL" id="MBA5746562.1"/>
    </source>
</evidence>
<gene>
    <name evidence="1" type="ORF">H3232_05000</name>
</gene>
<dbReference type="EMBL" id="JACGAN010000007">
    <property type="protein sequence ID" value="MBA5746562.1"/>
    <property type="molecule type" value="Genomic_DNA"/>
</dbReference>
<accession>A0ABR5ZXU6</accession>
<dbReference type="Proteomes" id="UP000540056">
    <property type="component" value="Unassembled WGS sequence"/>
</dbReference>
<sequence length="69" mass="8153">MTINFNPQGYKPTKKERIEHNIDNFEQKVGKALNYFNAGEITKDQFINEINVAHGNYKHNQRRIYNLEG</sequence>
<proteinExistence type="predicted"/>
<reference evidence="1 2" key="1">
    <citation type="submission" date="2020-07" db="EMBL/GenBank/DDBJ databases">
        <title>Draft Genome Sequences of Lactobacillales Isolated from the International Space Station.</title>
        <authorList>
            <person name="Bharadwaj A.R."/>
            <person name="Singh N.K."/>
            <person name="Wood J.M."/>
            <person name="Debieu M."/>
            <person name="O'Hara N.B."/>
            <person name="Karouia F."/>
            <person name="Mason C.E."/>
            <person name="Venkateswaran K."/>
        </authorList>
    </citation>
    <scope>NUCLEOTIDE SEQUENCE [LARGE SCALE GENOMIC DNA]</scope>
    <source>
        <strain evidence="1 2">151250015-1-258-55</strain>
    </source>
</reference>
<name>A0ABR5ZXU6_9LACT</name>
<dbReference type="RefSeq" id="WP_182023311.1">
    <property type="nucleotide sequence ID" value="NZ_JACGAM010000007.1"/>
</dbReference>
<keyword evidence="2" id="KW-1185">Reference proteome</keyword>